<feature type="domain" description="CUB" evidence="4">
    <location>
        <begin position="180"/>
        <end position="296"/>
    </location>
</feature>
<reference evidence="5 6" key="1">
    <citation type="submission" date="2019-04" db="EMBL/GenBank/DDBJ databases">
        <title>Chromosome genome assembly for Takifugu flavidus.</title>
        <authorList>
            <person name="Xiao S."/>
        </authorList>
    </citation>
    <scope>NUCLEOTIDE SEQUENCE [LARGE SCALE GENOMIC DNA]</scope>
    <source>
        <strain evidence="5">HTHZ2018</strain>
        <tissue evidence="5">Muscle</tissue>
    </source>
</reference>
<dbReference type="SMART" id="SM00042">
    <property type="entry name" value="CUB"/>
    <property type="match status" value="4"/>
</dbReference>
<comment type="caution">
    <text evidence="3">Lacks conserved residue(s) required for the propagation of feature annotation.</text>
</comment>
<organism evidence="5 6">
    <name type="scientific">Takifugu flavidus</name>
    <name type="common">sansaifugu</name>
    <dbReference type="NCBI Taxonomy" id="433684"/>
    <lineage>
        <taxon>Eukaryota</taxon>
        <taxon>Metazoa</taxon>
        <taxon>Chordata</taxon>
        <taxon>Craniata</taxon>
        <taxon>Vertebrata</taxon>
        <taxon>Euteleostomi</taxon>
        <taxon>Actinopterygii</taxon>
        <taxon>Neopterygii</taxon>
        <taxon>Teleostei</taxon>
        <taxon>Neoteleostei</taxon>
        <taxon>Acanthomorphata</taxon>
        <taxon>Eupercaria</taxon>
        <taxon>Tetraodontiformes</taxon>
        <taxon>Tetradontoidea</taxon>
        <taxon>Tetraodontidae</taxon>
        <taxon>Takifugu</taxon>
    </lineage>
</organism>
<dbReference type="CDD" id="cd00041">
    <property type="entry name" value="CUB"/>
    <property type="match status" value="5"/>
</dbReference>
<accession>A0A5C6P033</accession>
<feature type="domain" description="CUB" evidence="4">
    <location>
        <begin position="535"/>
        <end position="649"/>
    </location>
</feature>
<sequence length="668" mass="72121">MWRKVLENKQAKILWDFQIQADKMVVANQPDIVVVDKHQETVVVMDVAIPSDSNIRKEEHEKLEKYQGLKEEMERMWGMKATVVPVVIGTLGATPRPLVEDPSLKEGGTAQEGEEESFFDICVCICLLSGPSSLSPVLATVCGRDPPGSIHSSGDSMFLHFSSDSIISGRGFNASYSKGCGGLLHVDRGSVSTPRYPQNYSPHLNCSWHVMVTPGFRVSATFQSPFQVQGYGTQCSSGDYLEVRNGPDASSPLLGTRLCGSSPPPLLQTTDNHLFVHFVSDASNEGNGFRLTFEAHSQACGGFIELDDNDPPGYITSPNYPENYPQNIDCIWVVTVPNGESVRIDFEDDFYIEPSSSCIHDYLELRDGPTLNAAVVSRLCGNTRPSTQRSTGSSMLLRFRTDTSVTHRGFKAKFSIATCGGTFIGQSGEIHSPGFPGSNYPDGSICEWSLVGPTGHYLTLRFGTFTLQSTPGCTADYVEIREYDASGHVLGKHCGSALPASVDTSDSFAFVKFVSDSSGNAAGFSLAFEASVEACGGELNAPSGTISSPNYPNLYPHSRVCRWELRVQAGRRITLTIDDLRLEGSGTSCAFDYVDVLNGLADDAPRLQRFCGTVAEGTQVHSSGNTMAIVFYTDASISNGGFMASYSSEEPAGKSITLEVAHGLQSSS</sequence>
<dbReference type="FunFam" id="2.60.120.290:FF:000013">
    <property type="entry name" value="Membrane frizzled-related protein"/>
    <property type="match status" value="3"/>
</dbReference>
<dbReference type="AlphaFoldDB" id="A0A5C6P033"/>
<dbReference type="Proteomes" id="UP000324091">
    <property type="component" value="Chromosome 17"/>
</dbReference>
<keyword evidence="2 3" id="KW-1015">Disulfide bond</keyword>
<gene>
    <name evidence="5" type="ORF">D4764_17G0009630</name>
</gene>
<name>A0A5C6P033_9TELE</name>
<protein>
    <submittedName>
        <fullName evidence="5">Cubilin</fullName>
    </submittedName>
</protein>
<evidence type="ECO:0000259" key="4">
    <source>
        <dbReference type="PROSITE" id="PS01180"/>
    </source>
</evidence>
<dbReference type="PROSITE" id="PS01180">
    <property type="entry name" value="CUB"/>
    <property type="match status" value="4"/>
</dbReference>
<dbReference type="Pfam" id="PF00431">
    <property type="entry name" value="CUB"/>
    <property type="match status" value="5"/>
</dbReference>
<feature type="domain" description="CUB" evidence="4">
    <location>
        <begin position="300"/>
        <end position="417"/>
    </location>
</feature>
<feature type="domain" description="CUB" evidence="4">
    <location>
        <begin position="419"/>
        <end position="531"/>
    </location>
</feature>
<feature type="disulfide bond" evidence="3">
    <location>
        <begin position="419"/>
        <end position="446"/>
    </location>
</feature>
<dbReference type="PANTHER" id="PTHR24251">
    <property type="entry name" value="OVOCHYMASE-RELATED"/>
    <property type="match status" value="1"/>
</dbReference>
<evidence type="ECO:0000256" key="1">
    <source>
        <dbReference type="ARBA" id="ARBA00022737"/>
    </source>
</evidence>
<comment type="caution">
    <text evidence="5">The sequence shown here is derived from an EMBL/GenBank/DDBJ whole genome shotgun (WGS) entry which is preliminary data.</text>
</comment>
<evidence type="ECO:0000256" key="2">
    <source>
        <dbReference type="ARBA" id="ARBA00023157"/>
    </source>
</evidence>
<dbReference type="EMBL" id="RHFK02000009">
    <property type="protein sequence ID" value="TWW71480.1"/>
    <property type="molecule type" value="Genomic_DNA"/>
</dbReference>
<dbReference type="FunFam" id="2.60.120.290:FF:000005">
    <property type="entry name" value="Procollagen C-endopeptidase enhancer 1"/>
    <property type="match status" value="1"/>
</dbReference>
<evidence type="ECO:0000313" key="6">
    <source>
        <dbReference type="Proteomes" id="UP000324091"/>
    </source>
</evidence>
<evidence type="ECO:0000256" key="3">
    <source>
        <dbReference type="PROSITE-ProRule" id="PRU00059"/>
    </source>
</evidence>
<dbReference type="InterPro" id="IPR000859">
    <property type="entry name" value="CUB_dom"/>
</dbReference>
<keyword evidence="1" id="KW-0677">Repeat</keyword>
<dbReference type="Gene3D" id="2.60.120.290">
    <property type="entry name" value="Spermadhesin, CUB domain"/>
    <property type="match status" value="5"/>
</dbReference>
<evidence type="ECO:0000313" key="5">
    <source>
        <dbReference type="EMBL" id="TWW71480.1"/>
    </source>
</evidence>
<dbReference type="InterPro" id="IPR035914">
    <property type="entry name" value="Sperma_CUB_dom_sf"/>
</dbReference>
<dbReference type="SUPFAM" id="SSF49854">
    <property type="entry name" value="Spermadhesin, CUB domain"/>
    <property type="match status" value="5"/>
</dbReference>
<proteinExistence type="predicted"/>
<keyword evidence="6" id="KW-1185">Reference proteome</keyword>